<protein>
    <submittedName>
        <fullName evidence="5">Aldolase/citrate lyase family protein</fullName>
    </submittedName>
</protein>
<evidence type="ECO:0000256" key="3">
    <source>
        <dbReference type="ARBA" id="ARBA00022842"/>
    </source>
</evidence>
<gene>
    <name evidence="5" type="ORF">GCM10025770_12020</name>
</gene>
<dbReference type="Gene3D" id="3.20.20.60">
    <property type="entry name" value="Phosphoenolpyruvate-binding domains"/>
    <property type="match status" value="1"/>
</dbReference>
<accession>A0ABP9QHE5</accession>
<evidence type="ECO:0000256" key="1">
    <source>
        <dbReference type="ARBA" id="ARBA00001946"/>
    </source>
</evidence>
<evidence type="ECO:0000313" key="5">
    <source>
        <dbReference type="EMBL" id="GAA5161957.1"/>
    </source>
</evidence>
<keyword evidence="2" id="KW-0479">Metal-binding</keyword>
<comment type="cofactor">
    <cofactor evidence="1">
        <name>Mg(2+)</name>
        <dbReference type="ChEBI" id="CHEBI:18420"/>
    </cofactor>
</comment>
<proteinExistence type="predicted"/>
<dbReference type="PANTHER" id="PTHR11105">
    <property type="entry name" value="CITRATE LYASE SUBUNIT BETA-RELATED"/>
    <property type="match status" value="1"/>
</dbReference>
<dbReference type="Proteomes" id="UP001500547">
    <property type="component" value="Unassembled WGS sequence"/>
</dbReference>
<dbReference type="InterPro" id="IPR005000">
    <property type="entry name" value="Aldolase/citrate-lyase_domain"/>
</dbReference>
<comment type="caution">
    <text evidence="5">The sequence shown here is derived from an EMBL/GenBank/DDBJ whole genome shotgun (WGS) entry which is preliminary data.</text>
</comment>
<dbReference type="Gene3D" id="6.10.140.960">
    <property type="match status" value="1"/>
</dbReference>
<dbReference type="GO" id="GO:0016829">
    <property type="term" value="F:lyase activity"/>
    <property type="evidence" value="ECO:0007669"/>
    <property type="project" value="UniProtKB-KW"/>
</dbReference>
<evidence type="ECO:0000259" key="4">
    <source>
        <dbReference type="Pfam" id="PF03328"/>
    </source>
</evidence>
<organism evidence="5 6">
    <name type="scientific">Viridibacterium curvum</name>
    <dbReference type="NCBI Taxonomy" id="1101404"/>
    <lineage>
        <taxon>Bacteria</taxon>
        <taxon>Pseudomonadati</taxon>
        <taxon>Pseudomonadota</taxon>
        <taxon>Betaproteobacteria</taxon>
        <taxon>Rhodocyclales</taxon>
        <taxon>Rhodocyclaceae</taxon>
        <taxon>Viridibacterium</taxon>
    </lineage>
</organism>
<dbReference type="InterPro" id="IPR040442">
    <property type="entry name" value="Pyrv_kinase-like_dom_sf"/>
</dbReference>
<dbReference type="SUPFAM" id="SSF51621">
    <property type="entry name" value="Phosphoenolpyruvate/pyruvate domain"/>
    <property type="match status" value="1"/>
</dbReference>
<keyword evidence="3" id="KW-0460">Magnesium</keyword>
<dbReference type="PIRSF" id="PIRSF015582">
    <property type="entry name" value="Cit_lyase_B"/>
    <property type="match status" value="1"/>
</dbReference>
<dbReference type="EMBL" id="BAABLD010000005">
    <property type="protein sequence ID" value="GAA5161957.1"/>
    <property type="molecule type" value="Genomic_DNA"/>
</dbReference>
<feature type="domain" description="HpcH/HpaI aldolase/citrate lyase" evidence="4">
    <location>
        <begin position="54"/>
        <end position="256"/>
    </location>
</feature>
<dbReference type="RefSeq" id="WP_345531980.1">
    <property type="nucleotide sequence ID" value="NZ_BAABLD010000005.1"/>
</dbReference>
<name>A0ABP9QHE5_9RHOO</name>
<reference evidence="6" key="1">
    <citation type="journal article" date="2019" name="Int. J. Syst. Evol. Microbiol.">
        <title>The Global Catalogue of Microorganisms (GCM) 10K type strain sequencing project: providing services to taxonomists for standard genome sequencing and annotation.</title>
        <authorList>
            <consortium name="The Broad Institute Genomics Platform"/>
            <consortium name="The Broad Institute Genome Sequencing Center for Infectious Disease"/>
            <person name="Wu L."/>
            <person name="Ma J."/>
        </authorList>
    </citation>
    <scope>NUCLEOTIDE SEQUENCE [LARGE SCALE GENOMIC DNA]</scope>
    <source>
        <strain evidence="6">JCM 18715</strain>
    </source>
</reference>
<dbReference type="Pfam" id="PF03328">
    <property type="entry name" value="HpcH_HpaI"/>
    <property type="match status" value="1"/>
</dbReference>
<keyword evidence="5" id="KW-0456">Lyase</keyword>
<keyword evidence="6" id="KW-1185">Reference proteome</keyword>
<evidence type="ECO:0000313" key="6">
    <source>
        <dbReference type="Proteomes" id="UP001500547"/>
    </source>
</evidence>
<dbReference type="InterPro" id="IPR015813">
    <property type="entry name" value="Pyrv/PenolPyrv_kinase-like_dom"/>
</dbReference>
<dbReference type="InterPro" id="IPR011206">
    <property type="entry name" value="Citrate_lyase_beta/mcl1/mcl2"/>
</dbReference>
<sequence length="340" mass="37787">MSTRQHPDTVLLTEGRQLPSLPVVDHYAGSEKLMRRAMAMQVEYSRDGIPAIDITFDCEDGAAVGNERQHAELVASLLMSPENQFGRIGVRIHDVTHPCWLADLQCLIRKAGPRIAYVTLPKARSLDDVKLALHALRDCEAQHHIVRHAPRPIPLHVLIETHGALRDVWAIATLPGVESLDFGLMDFVSSHHGALDASTMTSPGQFDHPLLRRAKSDIVAAALAHAIVPTHNVTTELRDQARILQDAGRARQEFGFLRMWSIHPNQVEAILAAMRPDGGALQEATDILGAAQDADWGPTQRDGQLHDRASYRYYWNLLKRAHAIGCDMPAAARKRFFELH</sequence>
<evidence type="ECO:0000256" key="2">
    <source>
        <dbReference type="ARBA" id="ARBA00022723"/>
    </source>
</evidence>
<dbReference type="PANTHER" id="PTHR11105:SF0">
    <property type="entry name" value="CITRAMALYL-COA LYASE, MITOCHONDRIAL"/>
    <property type="match status" value="1"/>
</dbReference>
<dbReference type="InterPro" id="IPR040186">
    <property type="entry name" value="Citramalyl-CoA_lyase"/>
</dbReference>